<protein>
    <submittedName>
        <fullName evidence="5">TetR/AcrR family transcriptional regulator</fullName>
    </submittedName>
</protein>
<dbReference type="InterPro" id="IPR009057">
    <property type="entry name" value="Homeodomain-like_sf"/>
</dbReference>
<comment type="caution">
    <text evidence="5">The sequence shown here is derived from an EMBL/GenBank/DDBJ whole genome shotgun (WGS) entry which is preliminary data.</text>
</comment>
<feature type="domain" description="HTH tetR-type" evidence="4">
    <location>
        <begin position="25"/>
        <end position="85"/>
    </location>
</feature>
<evidence type="ECO:0000256" key="2">
    <source>
        <dbReference type="PROSITE-ProRule" id="PRU00335"/>
    </source>
</evidence>
<dbReference type="PROSITE" id="PS50977">
    <property type="entry name" value="HTH_TETR_2"/>
    <property type="match status" value="1"/>
</dbReference>
<evidence type="ECO:0000256" key="3">
    <source>
        <dbReference type="SAM" id="MobiDB-lite"/>
    </source>
</evidence>
<reference evidence="6" key="1">
    <citation type="journal article" date="2019" name="Int. J. Syst. Evol. Microbiol.">
        <title>The Global Catalogue of Microorganisms (GCM) 10K type strain sequencing project: providing services to taxonomists for standard genome sequencing and annotation.</title>
        <authorList>
            <consortium name="The Broad Institute Genomics Platform"/>
            <consortium name="The Broad Institute Genome Sequencing Center for Infectious Disease"/>
            <person name="Wu L."/>
            <person name="Ma J."/>
        </authorList>
    </citation>
    <scope>NUCLEOTIDE SEQUENCE [LARGE SCALE GENOMIC DNA]</scope>
    <source>
        <strain evidence="6">JCM 16904</strain>
    </source>
</reference>
<accession>A0ABP7BN05</accession>
<evidence type="ECO:0000313" key="5">
    <source>
        <dbReference type="EMBL" id="GAA3663907.1"/>
    </source>
</evidence>
<dbReference type="PRINTS" id="PR00455">
    <property type="entry name" value="HTHTETR"/>
</dbReference>
<organism evidence="5 6">
    <name type="scientific">Nonomuraea antimicrobica</name>
    <dbReference type="NCBI Taxonomy" id="561173"/>
    <lineage>
        <taxon>Bacteria</taxon>
        <taxon>Bacillati</taxon>
        <taxon>Actinomycetota</taxon>
        <taxon>Actinomycetes</taxon>
        <taxon>Streptosporangiales</taxon>
        <taxon>Streptosporangiaceae</taxon>
        <taxon>Nonomuraea</taxon>
    </lineage>
</organism>
<keyword evidence="6" id="KW-1185">Reference proteome</keyword>
<evidence type="ECO:0000313" key="6">
    <source>
        <dbReference type="Proteomes" id="UP001500902"/>
    </source>
</evidence>
<gene>
    <name evidence="5" type="ORF">GCM10022224_029810</name>
</gene>
<sequence>MLDCVPGRRSLPIVGQPQPERADAARNRQKIIEVATRMIAERGAEELSLDEVARVAGVGVGTVYRRFGDRSTLIFALLDDWERQFQAAFLTGPPPLGPGAPADERIVAFLHALVDRIVAQQGLFLLLETGGKAPLLGGPYRVHHLHLATLLGQACPRADASYLADALLAPINACLIAFQREERGMTVEEIKAGLTGLAEGVTRQAR</sequence>
<keyword evidence="1 2" id="KW-0238">DNA-binding</keyword>
<evidence type="ECO:0000259" key="4">
    <source>
        <dbReference type="PROSITE" id="PS50977"/>
    </source>
</evidence>
<dbReference type="Gene3D" id="1.10.357.10">
    <property type="entry name" value="Tetracycline Repressor, domain 2"/>
    <property type="match status" value="1"/>
</dbReference>
<dbReference type="EMBL" id="BAAAZP010000053">
    <property type="protein sequence ID" value="GAA3663907.1"/>
    <property type="molecule type" value="Genomic_DNA"/>
</dbReference>
<dbReference type="Pfam" id="PF00440">
    <property type="entry name" value="TetR_N"/>
    <property type="match status" value="1"/>
</dbReference>
<feature type="DNA-binding region" description="H-T-H motif" evidence="2">
    <location>
        <begin position="48"/>
        <end position="67"/>
    </location>
</feature>
<evidence type="ECO:0000256" key="1">
    <source>
        <dbReference type="ARBA" id="ARBA00023125"/>
    </source>
</evidence>
<dbReference type="Proteomes" id="UP001500902">
    <property type="component" value="Unassembled WGS sequence"/>
</dbReference>
<proteinExistence type="predicted"/>
<dbReference type="PANTHER" id="PTHR30055">
    <property type="entry name" value="HTH-TYPE TRANSCRIPTIONAL REGULATOR RUTR"/>
    <property type="match status" value="1"/>
</dbReference>
<dbReference type="PANTHER" id="PTHR30055:SF209">
    <property type="entry name" value="POSSIBLE TRANSCRIPTIONAL REGULATORY PROTEIN (PROBABLY TETR-FAMILY)"/>
    <property type="match status" value="1"/>
</dbReference>
<dbReference type="InterPro" id="IPR050109">
    <property type="entry name" value="HTH-type_TetR-like_transc_reg"/>
</dbReference>
<feature type="region of interest" description="Disordered" evidence="3">
    <location>
        <begin position="1"/>
        <end position="22"/>
    </location>
</feature>
<dbReference type="InterPro" id="IPR001647">
    <property type="entry name" value="HTH_TetR"/>
</dbReference>
<dbReference type="SUPFAM" id="SSF46689">
    <property type="entry name" value="Homeodomain-like"/>
    <property type="match status" value="1"/>
</dbReference>
<name>A0ABP7BN05_9ACTN</name>